<dbReference type="AlphaFoldDB" id="A0A1X0J699"/>
<comment type="caution">
    <text evidence="2">The sequence shown here is derived from an EMBL/GenBank/DDBJ whole genome shotgun (WGS) entry which is preliminary data.</text>
</comment>
<dbReference type="OrthoDB" id="4763969at2"/>
<evidence type="ECO:0000256" key="1">
    <source>
        <dbReference type="SAM" id="MobiDB-lite"/>
    </source>
</evidence>
<gene>
    <name evidence="2" type="ORF">BST43_12240</name>
</gene>
<dbReference type="EMBL" id="MVII01000014">
    <property type="protein sequence ID" value="ORB57679.1"/>
    <property type="molecule type" value="Genomic_DNA"/>
</dbReference>
<feature type="region of interest" description="Disordered" evidence="1">
    <location>
        <begin position="42"/>
        <end position="73"/>
    </location>
</feature>
<protein>
    <submittedName>
        <fullName evidence="2">Uncharacterized protein</fullName>
    </submittedName>
</protein>
<proteinExistence type="predicted"/>
<reference evidence="2 3" key="1">
    <citation type="submission" date="2016-12" db="EMBL/GenBank/DDBJ databases">
        <title>The new phylogeny of genus Mycobacterium.</title>
        <authorList>
            <person name="Tortoli E."/>
            <person name="Trovato A."/>
            <person name="Cirillo D.M."/>
        </authorList>
    </citation>
    <scope>NUCLEOTIDE SEQUENCE [LARGE SCALE GENOMIC DNA]</scope>
    <source>
        <strain evidence="2 3">CCUG 66554</strain>
    </source>
</reference>
<name>A0A1X0J699_9MYCO</name>
<evidence type="ECO:0000313" key="2">
    <source>
        <dbReference type="EMBL" id="ORB57679.1"/>
    </source>
</evidence>
<evidence type="ECO:0000313" key="3">
    <source>
        <dbReference type="Proteomes" id="UP000192434"/>
    </source>
</evidence>
<sequence>MALLLTLGIFLFFGVMMFVAYRQRKLPLRRPWRNPYMPHPYLWRGAPDWPDTPRPPWPTDEDGNPIATDDGRP</sequence>
<accession>A0A1X0J699</accession>
<organism evidence="2 3">
    <name type="scientific">Mycobacteroides saopaulense</name>
    <dbReference type="NCBI Taxonomy" id="1578165"/>
    <lineage>
        <taxon>Bacteria</taxon>
        <taxon>Bacillati</taxon>
        <taxon>Actinomycetota</taxon>
        <taxon>Actinomycetes</taxon>
        <taxon>Mycobacteriales</taxon>
        <taxon>Mycobacteriaceae</taxon>
        <taxon>Mycobacteroides</taxon>
    </lineage>
</organism>
<dbReference type="Proteomes" id="UP000192434">
    <property type="component" value="Unassembled WGS sequence"/>
</dbReference>